<dbReference type="GO" id="GO:0016020">
    <property type="term" value="C:membrane"/>
    <property type="evidence" value="ECO:0007669"/>
    <property type="project" value="TreeGrafter"/>
</dbReference>
<proteinExistence type="predicted"/>
<protein>
    <submittedName>
        <fullName evidence="1">Oxysterol-binding protein 9 isoform x2</fullName>
    </submittedName>
</protein>
<dbReference type="Proteomes" id="UP000233556">
    <property type="component" value="Unassembled WGS sequence"/>
</dbReference>
<dbReference type="GO" id="GO:0005794">
    <property type="term" value="C:Golgi apparatus"/>
    <property type="evidence" value="ECO:0007669"/>
    <property type="project" value="TreeGrafter"/>
</dbReference>
<dbReference type="Gene3D" id="3.30.70.3490">
    <property type="match status" value="1"/>
</dbReference>
<evidence type="ECO:0000313" key="1">
    <source>
        <dbReference type="EMBL" id="PKU29334.1"/>
    </source>
</evidence>
<dbReference type="FunFam" id="3.30.70.3490:FF:000001">
    <property type="entry name" value="Oxysterol-binding protein"/>
    <property type="match status" value="1"/>
</dbReference>
<dbReference type="GO" id="GO:0005829">
    <property type="term" value="C:cytosol"/>
    <property type="evidence" value="ECO:0007669"/>
    <property type="project" value="TreeGrafter"/>
</dbReference>
<dbReference type="SUPFAM" id="SSF144000">
    <property type="entry name" value="Oxysterol-binding protein-like"/>
    <property type="match status" value="1"/>
</dbReference>
<reference evidence="2" key="2">
    <citation type="submission" date="2017-12" db="EMBL/GenBank/DDBJ databases">
        <title>Genome sequence of the Bar-tailed Godwit (Limosa lapponica baueri).</title>
        <authorList>
            <person name="Lima N.C.B."/>
            <person name="Parody-Merino A.M."/>
            <person name="Battley P.F."/>
            <person name="Fidler A.E."/>
            <person name="Prosdocimi F."/>
        </authorList>
    </citation>
    <scope>NUCLEOTIDE SEQUENCE [LARGE SCALE GENOMIC DNA]</scope>
</reference>
<name>A0A2I0T699_LIMLA</name>
<dbReference type="InterPro" id="IPR000648">
    <property type="entry name" value="Oxysterol-bd"/>
</dbReference>
<dbReference type="PANTHER" id="PTHR10972:SF200">
    <property type="entry name" value="OXYSTEROL-BINDING PROTEIN-RELATED PROTEIN 9"/>
    <property type="match status" value="1"/>
</dbReference>
<dbReference type="GO" id="GO:0032934">
    <property type="term" value="F:sterol binding"/>
    <property type="evidence" value="ECO:0007669"/>
    <property type="project" value="TreeGrafter"/>
</dbReference>
<sequence>MYAKYTTGENAVFIDTKKMPTIKKKVRKLEDQDDFESRCLWKDVTYNLKIRDIDAATAAKHALEERQRAEARARKENETSWETRLFHEDGECWVYDEPLLKRLAASKH</sequence>
<gene>
    <name evidence="1" type="ORF">llap_20361</name>
</gene>
<dbReference type="OrthoDB" id="48057at2759"/>
<dbReference type="Pfam" id="PF01237">
    <property type="entry name" value="Oxysterol_BP"/>
    <property type="match status" value="1"/>
</dbReference>
<evidence type="ECO:0000313" key="2">
    <source>
        <dbReference type="Proteomes" id="UP000233556"/>
    </source>
</evidence>
<accession>A0A2I0T699</accession>
<keyword evidence="2" id="KW-1185">Reference proteome</keyword>
<dbReference type="AlphaFoldDB" id="A0A2I0T699"/>
<dbReference type="EMBL" id="KZ517409">
    <property type="protein sequence ID" value="PKU29334.1"/>
    <property type="molecule type" value="Genomic_DNA"/>
</dbReference>
<organism evidence="1 2">
    <name type="scientific">Limosa lapponica baueri</name>
    <dbReference type="NCBI Taxonomy" id="1758121"/>
    <lineage>
        <taxon>Eukaryota</taxon>
        <taxon>Metazoa</taxon>
        <taxon>Chordata</taxon>
        <taxon>Craniata</taxon>
        <taxon>Vertebrata</taxon>
        <taxon>Euteleostomi</taxon>
        <taxon>Archelosauria</taxon>
        <taxon>Archosauria</taxon>
        <taxon>Dinosauria</taxon>
        <taxon>Saurischia</taxon>
        <taxon>Theropoda</taxon>
        <taxon>Coelurosauria</taxon>
        <taxon>Aves</taxon>
        <taxon>Neognathae</taxon>
        <taxon>Neoaves</taxon>
        <taxon>Charadriiformes</taxon>
        <taxon>Scolopacidae</taxon>
        <taxon>Limosa</taxon>
    </lineage>
</organism>
<dbReference type="PANTHER" id="PTHR10972">
    <property type="entry name" value="OXYSTEROL-BINDING PROTEIN-RELATED"/>
    <property type="match status" value="1"/>
</dbReference>
<dbReference type="InterPro" id="IPR037239">
    <property type="entry name" value="OSBP_sf"/>
</dbReference>
<reference evidence="2" key="1">
    <citation type="submission" date="2017-11" db="EMBL/GenBank/DDBJ databases">
        <authorList>
            <person name="Lima N.C."/>
            <person name="Parody-Merino A.M."/>
            <person name="Battley P.F."/>
            <person name="Fidler A.E."/>
            <person name="Prosdocimi F."/>
        </authorList>
    </citation>
    <scope>NUCLEOTIDE SEQUENCE [LARGE SCALE GENOMIC DNA]</scope>
</reference>